<dbReference type="EMBL" id="CM010720">
    <property type="protein sequence ID" value="RZC66999.1"/>
    <property type="molecule type" value="Genomic_DNA"/>
</dbReference>
<dbReference type="SUPFAM" id="SSF48371">
    <property type="entry name" value="ARM repeat"/>
    <property type="match status" value="1"/>
</dbReference>
<dbReference type="STRING" id="3469.A0A4Y7K502"/>
<sequence>MDLSNQKITTPRISPNKILMELNCSNPFCFFCVMKETNPSLRTSGISKCFKEIPHKHDQEHVLVLSTLWNIAMTHPNDPEFPSSGVFECMASLIRKGLHNRDWLLRDQNIYIPYYAAHIIGSYTMNKIEFAEKAVKSGVISPLMELMRGKMSWVEQRVAVRALGHLASYKTTFDSVAEYEKEIIELAMEIASTCLDVVYVKFVAVKDKKKRLRYHCDLLTRGVGGSEMENVKAEEWASQLQCWSIYLINCFACKERSLNLICKPGFLKDLSMMWGGLVNHTSPCGIGLIRILCYSKRGRKSISESKHVLQSLCNLARSSDDWQYMGIDCLLLLLKDQDTRFKVMEISVLVLADLVEMKTLGGIRKRVGESITETLLLDFDETKNVGCSNVVENALSEVWHWRVERRQREMGFSEEEIEERRVVVGAMKQQGNESFRSGNIEEAIMKFTEGINLCPLKMRKERMILYSNRSQCYLLLREPDLAISDSTRALSLSYPTNSHNKSLWRRSQAYDMKGLAKESLMDCIMFVNGLISSDYKENAKVPYYASRMINRQMSVTWLFAASERKLIQGVEKYELDGYQDDSDYDDCNHDDDDIMRMTKVSMPGLSPIEEDDEGELLMTRRKKKTSPWRR</sequence>
<dbReference type="OMA" id="LCDMWGG"/>
<keyword evidence="4" id="KW-1185">Reference proteome</keyword>
<dbReference type="InterPro" id="IPR058868">
    <property type="entry name" value="ARM_7"/>
</dbReference>
<feature type="compositionally biased region" description="Basic residues" evidence="1">
    <location>
        <begin position="619"/>
        <end position="630"/>
    </location>
</feature>
<dbReference type="InterPro" id="IPR016024">
    <property type="entry name" value="ARM-type_fold"/>
</dbReference>
<evidence type="ECO:0000259" key="2">
    <source>
        <dbReference type="Pfam" id="PF26524"/>
    </source>
</evidence>
<reference evidence="3 4" key="1">
    <citation type="journal article" date="2018" name="Science">
        <title>The opium poppy genome and morphinan production.</title>
        <authorList>
            <person name="Guo L."/>
            <person name="Winzer T."/>
            <person name="Yang X."/>
            <person name="Li Y."/>
            <person name="Ning Z."/>
            <person name="He Z."/>
            <person name="Teodor R."/>
            <person name="Lu Y."/>
            <person name="Bowser T.A."/>
            <person name="Graham I.A."/>
            <person name="Ye K."/>
        </authorList>
    </citation>
    <scope>NUCLEOTIDE SEQUENCE [LARGE SCALE GENOMIC DNA]</scope>
    <source>
        <strain evidence="4">cv. HN1</strain>
        <tissue evidence="3">Leaves</tissue>
    </source>
</reference>
<dbReference type="PANTHER" id="PTHR46578">
    <property type="entry name" value="ARM-REPEAT/TETRATRICOPEPTIDE REPEAT (TPR)-LIKE PROTEIN"/>
    <property type="match status" value="1"/>
</dbReference>
<evidence type="ECO:0000313" key="3">
    <source>
        <dbReference type="EMBL" id="RZC66999.1"/>
    </source>
</evidence>
<dbReference type="Gramene" id="RZC66999">
    <property type="protein sequence ID" value="RZC66999"/>
    <property type="gene ID" value="C5167_010689"/>
</dbReference>
<name>A0A4Y7K502_PAPSO</name>
<accession>A0A4Y7K502</accession>
<dbReference type="SUPFAM" id="SSF48452">
    <property type="entry name" value="TPR-like"/>
    <property type="match status" value="1"/>
</dbReference>
<dbReference type="Gene3D" id="1.25.40.10">
    <property type="entry name" value="Tetratricopeptide repeat domain"/>
    <property type="match status" value="1"/>
</dbReference>
<dbReference type="Pfam" id="PF26524">
    <property type="entry name" value="ARM_7"/>
    <property type="match status" value="1"/>
</dbReference>
<organism evidence="3 4">
    <name type="scientific">Papaver somniferum</name>
    <name type="common">Opium poppy</name>
    <dbReference type="NCBI Taxonomy" id="3469"/>
    <lineage>
        <taxon>Eukaryota</taxon>
        <taxon>Viridiplantae</taxon>
        <taxon>Streptophyta</taxon>
        <taxon>Embryophyta</taxon>
        <taxon>Tracheophyta</taxon>
        <taxon>Spermatophyta</taxon>
        <taxon>Magnoliopsida</taxon>
        <taxon>Ranunculales</taxon>
        <taxon>Papaveraceae</taxon>
        <taxon>Papaveroideae</taxon>
        <taxon>Papaver</taxon>
    </lineage>
</organism>
<evidence type="ECO:0000256" key="1">
    <source>
        <dbReference type="SAM" id="MobiDB-lite"/>
    </source>
</evidence>
<evidence type="ECO:0000313" key="4">
    <source>
        <dbReference type="Proteomes" id="UP000316621"/>
    </source>
</evidence>
<dbReference type="InterPro" id="IPR011989">
    <property type="entry name" value="ARM-like"/>
</dbReference>
<gene>
    <name evidence="3" type="ORF">C5167_010689</name>
</gene>
<feature type="region of interest" description="Disordered" evidence="1">
    <location>
        <begin position="599"/>
        <end position="630"/>
    </location>
</feature>
<protein>
    <recommendedName>
        <fullName evidence="2">ARM repeat N-terminal plant domain-containing protein</fullName>
    </recommendedName>
</protein>
<dbReference type="PANTHER" id="PTHR46578:SF1">
    <property type="entry name" value="ARM-REPEAT_TETRATRICOPEPTIDE REPEAT (TPR)-LIKE PROTEIN"/>
    <property type="match status" value="1"/>
</dbReference>
<feature type="domain" description="ARM repeat N-terminal plant" evidence="2">
    <location>
        <begin position="23"/>
        <end position="263"/>
    </location>
</feature>
<dbReference type="InterPro" id="IPR011990">
    <property type="entry name" value="TPR-like_helical_dom_sf"/>
</dbReference>
<dbReference type="Gene3D" id="1.25.10.10">
    <property type="entry name" value="Leucine-rich Repeat Variant"/>
    <property type="match status" value="1"/>
</dbReference>
<dbReference type="AlphaFoldDB" id="A0A4Y7K502"/>
<proteinExistence type="predicted"/>
<dbReference type="Proteomes" id="UP000316621">
    <property type="component" value="Chromosome 6"/>
</dbReference>